<organism evidence="1 2">
    <name type="scientific">Lomentospora prolificans</name>
    <dbReference type="NCBI Taxonomy" id="41688"/>
    <lineage>
        <taxon>Eukaryota</taxon>
        <taxon>Fungi</taxon>
        <taxon>Dikarya</taxon>
        <taxon>Ascomycota</taxon>
        <taxon>Pezizomycotina</taxon>
        <taxon>Sordariomycetes</taxon>
        <taxon>Hypocreomycetidae</taxon>
        <taxon>Microascales</taxon>
        <taxon>Microascaceae</taxon>
        <taxon>Lomentospora</taxon>
    </lineage>
</organism>
<gene>
    <name evidence="1" type="ORF">jhhlp_008531</name>
</gene>
<evidence type="ECO:0000313" key="2">
    <source>
        <dbReference type="Proteomes" id="UP000233524"/>
    </source>
</evidence>
<dbReference type="Pfam" id="PF14441">
    <property type="entry name" value="OTT_1508_deam"/>
    <property type="match status" value="1"/>
</dbReference>
<reference evidence="1 2" key="1">
    <citation type="journal article" date="2017" name="G3 (Bethesda)">
        <title>First Draft Genome Sequence of the Pathogenic Fungus Lomentospora prolificans (Formerly Scedosporium prolificans).</title>
        <authorList>
            <person name="Luo R."/>
            <person name="Zimin A."/>
            <person name="Workman R."/>
            <person name="Fan Y."/>
            <person name="Pertea G."/>
            <person name="Grossman N."/>
            <person name="Wear M.P."/>
            <person name="Jia B."/>
            <person name="Miller H."/>
            <person name="Casadevall A."/>
            <person name="Timp W."/>
            <person name="Zhang S.X."/>
            <person name="Salzberg S.L."/>
        </authorList>
    </citation>
    <scope>NUCLEOTIDE SEQUENCE [LARGE SCALE GENOMIC DNA]</scope>
    <source>
        <strain evidence="1 2">JHH-5317</strain>
    </source>
</reference>
<evidence type="ECO:0000313" key="1">
    <source>
        <dbReference type="EMBL" id="PKS05163.1"/>
    </source>
</evidence>
<proteinExistence type="predicted"/>
<protein>
    <recommendedName>
        <fullName evidence="3">OTT_1508-like deaminase</fullName>
    </recommendedName>
</protein>
<dbReference type="EMBL" id="NLAX01001623">
    <property type="protein sequence ID" value="PKS05163.1"/>
    <property type="molecule type" value="Genomic_DNA"/>
</dbReference>
<evidence type="ECO:0008006" key="3">
    <source>
        <dbReference type="Google" id="ProtNLM"/>
    </source>
</evidence>
<sequence length="417" mass="47818">LGAMPDFWTSTLQDRFHQAVKTLHSVTDKPCDEAAYRSQPSDEDGSQHKLRFRHELQIVDHIAYLAHSQQGVESISAACVEEHTDGLVVRIASNHTPTKETVTGLNRILNTIKQGVIDKRPRQILREQIFEDVLFLSKNRILQRIQPPWVQMPSYFRGNGSGPLSDRLNAVLNKFEPPESQRPDFWHPLRGMVSRFRELDDVTDDAAVTKLLQTLSKQCAEISHHDKSGSLECQIKAIPTISSLASAREIAEIDKISRYYSLCDDLSRIALSPRYRALLKDLRLEVLTAYPAIRPRCASKDCFVHAEVQVILYYEQHPPNYPPPRAIGGSKSACFLCDLLIQKVGKYRISYTHRRLYPQWTIPASLWMSDEQRATFSNIVEAMIVDIESLTEKARAERPIRRHQLSDRYLADYDEYH</sequence>
<feature type="non-terminal residue" evidence="1">
    <location>
        <position position="1"/>
    </location>
</feature>
<dbReference type="STRING" id="41688.A0A2N3MYB0"/>
<dbReference type="AlphaFoldDB" id="A0A2N3MYB0"/>
<dbReference type="OrthoDB" id="4851849at2759"/>
<comment type="caution">
    <text evidence="1">The sequence shown here is derived from an EMBL/GenBank/DDBJ whole genome shotgun (WGS) entry which is preliminary data.</text>
</comment>
<name>A0A2N3MYB0_9PEZI</name>
<dbReference type="VEuPathDB" id="FungiDB:jhhlp_008531"/>
<accession>A0A2N3MYB0</accession>
<dbReference type="InterPro" id="IPR027796">
    <property type="entry name" value="OTT_1508_deam-like"/>
</dbReference>
<keyword evidence="2" id="KW-1185">Reference proteome</keyword>
<dbReference type="Proteomes" id="UP000233524">
    <property type="component" value="Unassembled WGS sequence"/>
</dbReference>
<dbReference type="InParanoid" id="A0A2N3MYB0"/>